<dbReference type="EMBL" id="JAGFBS010000031">
    <property type="protein sequence ID" value="KAG6371847.1"/>
    <property type="molecule type" value="Genomic_DNA"/>
</dbReference>
<proteinExistence type="predicted"/>
<accession>A0A8I2YHG2</accession>
<sequence length="50" mass="5211">MIGNGHFSWVLGNGTTIQLPGGWSYIPFVGLVAASVSPTPPKLLARMSIA</sequence>
<reference evidence="1" key="1">
    <citation type="submission" date="2021-03" db="EMBL/GenBank/DDBJ databases">
        <title>Evolutionary innovations through gain and loss of genes in the ectomycorrhizal Boletales.</title>
        <authorList>
            <person name="Wu G."/>
            <person name="Miyauchi S."/>
            <person name="Morin E."/>
            <person name="Yang Z.-L."/>
            <person name="Xu J."/>
            <person name="Martin F.M."/>
        </authorList>
    </citation>
    <scope>NUCLEOTIDE SEQUENCE</scope>
    <source>
        <strain evidence="1">BR01</strain>
    </source>
</reference>
<name>A0A8I2YHG2_9AGAM</name>
<dbReference type="AlphaFoldDB" id="A0A8I2YHG2"/>
<dbReference type="Proteomes" id="UP000683000">
    <property type="component" value="Unassembled WGS sequence"/>
</dbReference>
<keyword evidence="2" id="KW-1185">Reference proteome</keyword>
<evidence type="ECO:0000313" key="1">
    <source>
        <dbReference type="EMBL" id="KAG6371847.1"/>
    </source>
</evidence>
<comment type="caution">
    <text evidence="1">The sequence shown here is derived from an EMBL/GenBank/DDBJ whole genome shotgun (WGS) entry which is preliminary data.</text>
</comment>
<protein>
    <submittedName>
        <fullName evidence="1">Uncharacterized protein</fullName>
    </submittedName>
</protein>
<gene>
    <name evidence="1" type="ORF">JVT61DRAFT_8844</name>
</gene>
<organism evidence="1 2">
    <name type="scientific">Boletus reticuloceps</name>
    <dbReference type="NCBI Taxonomy" id="495285"/>
    <lineage>
        <taxon>Eukaryota</taxon>
        <taxon>Fungi</taxon>
        <taxon>Dikarya</taxon>
        <taxon>Basidiomycota</taxon>
        <taxon>Agaricomycotina</taxon>
        <taxon>Agaricomycetes</taxon>
        <taxon>Agaricomycetidae</taxon>
        <taxon>Boletales</taxon>
        <taxon>Boletineae</taxon>
        <taxon>Boletaceae</taxon>
        <taxon>Boletoideae</taxon>
        <taxon>Boletus</taxon>
    </lineage>
</organism>
<evidence type="ECO:0000313" key="2">
    <source>
        <dbReference type="Proteomes" id="UP000683000"/>
    </source>
</evidence>